<reference evidence="1" key="1">
    <citation type="submission" date="2023-05" db="EMBL/GenBank/DDBJ databases">
        <title>Nepenthes gracilis genome sequencing.</title>
        <authorList>
            <person name="Fukushima K."/>
        </authorList>
    </citation>
    <scope>NUCLEOTIDE SEQUENCE</scope>
    <source>
        <strain evidence="1">SING2019-196</strain>
    </source>
</reference>
<evidence type="ECO:0000313" key="2">
    <source>
        <dbReference type="Proteomes" id="UP001279734"/>
    </source>
</evidence>
<keyword evidence="2" id="KW-1185">Reference proteome</keyword>
<comment type="caution">
    <text evidence="1">The sequence shown here is derived from an EMBL/GenBank/DDBJ whole genome shotgun (WGS) entry which is preliminary data.</text>
</comment>
<dbReference type="AlphaFoldDB" id="A0AAD3XZZ8"/>
<proteinExistence type="predicted"/>
<evidence type="ECO:0000313" key="1">
    <source>
        <dbReference type="EMBL" id="GMH24132.1"/>
    </source>
</evidence>
<dbReference type="Proteomes" id="UP001279734">
    <property type="component" value="Unassembled WGS sequence"/>
</dbReference>
<name>A0AAD3XZZ8_NEPGR</name>
<protein>
    <submittedName>
        <fullName evidence="1">Uncharacterized protein</fullName>
    </submittedName>
</protein>
<organism evidence="1 2">
    <name type="scientific">Nepenthes gracilis</name>
    <name type="common">Slender pitcher plant</name>
    <dbReference type="NCBI Taxonomy" id="150966"/>
    <lineage>
        <taxon>Eukaryota</taxon>
        <taxon>Viridiplantae</taxon>
        <taxon>Streptophyta</taxon>
        <taxon>Embryophyta</taxon>
        <taxon>Tracheophyta</taxon>
        <taxon>Spermatophyta</taxon>
        <taxon>Magnoliopsida</taxon>
        <taxon>eudicotyledons</taxon>
        <taxon>Gunneridae</taxon>
        <taxon>Pentapetalae</taxon>
        <taxon>Caryophyllales</taxon>
        <taxon>Nepenthaceae</taxon>
        <taxon>Nepenthes</taxon>
    </lineage>
</organism>
<dbReference type="EMBL" id="BSYO01000027">
    <property type="protein sequence ID" value="GMH24132.1"/>
    <property type="molecule type" value="Genomic_DNA"/>
</dbReference>
<gene>
    <name evidence="1" type="ORF">Nepgr_025975</name>
</gene>
<accession>A0AAD3XZZ8</accession>
<sequence>MSSSLESYGFNHGERNKASSILKLLKCLTSPASCVPTHEDYSRVHIFGGNHQRSRWLWRKFLKRLVRESRSVYGSKPLTFKYDAVSYSQNFDEGRHGDDCARSCPGFRDFR</sequence>